<dbReference type="FunFam" id="3.40.50.300:FF:000931">
    <property type="entry name" value="DExH-box ATP-dependent RNA helicase DExH1"/>
    <property type="match status" value="1"/>
</dbReference>
<dbReference type="SMART" id="SM00487">
    <property type="entry name" value="DEXDc"/>
    <property type="match status" value="1"/>
</dbReference>
<keyword evidence="5" id="KW-0067">ATP-binding</keyword>
<evidence type="ECO:0000256" key="5">
    <source>
        <dbReference type="ARBA" id="ARBA00022840"/>
    </source>
</evidence>
<accession>A0A8K0GZ98</accession>
<comment type="similarity">
    <text evidence="8">Belongs to the DExH box helicase family.</text>
</comment>
<dbReference type="Pfam" id="PF04408">
    <property type="entry name" value="WHD_HA2"/>
    <property type="match status" value="1"/>
</dbReference>
<dbReference type="InterPro" id="IPR027417">
    <property type="entry name" value="P-loop_NTPase"/>
</dbReference>
<dbReference type="InterPro" id="IPR011545">
    <property type="entry name" value="DEAD/DEAH_box_helicase_dom"/>
</dbReference>
<dbReference type="InterPro" id="IPR007502">
    <property type="entry name" value="Helicase-assoc_dom"/>
</dbReference>
<evidence type="ECO:0000259" key="11">
    <source>
        <dbReference type="PROSITE" id="PS51194"/>
    </source>
</evidence>
<dbReference type="GO" id="GO:0005524">
    <property type="term" value="F:ATP binding"/>
    <property type="evidence" value="ECO:0007669"/>
    <property type="project" value="UniProtKB-KW"/>
</dbReference>
<proteinExistence type="inferred from homology"/>
<dbReference type="PANTHER" id="PTHR18934:SF237">
    <property type="entry name" value="ATP-DEPENDENT DNA_RNA HELICASE DHX36"/>
    <property type="match status" value="1"/>
</dbReference>
<keyword evidence="2" id="KW-0547">Nucleotide-binding</keyword>
<dbReference type="Pfam" id="PF21010">
    <property type="entry name" value="HA2_C"/>
    <property type="match status" value="1"/>
</dbReference>
<dbReference type="Gene3D" id="3.40.50.300">
    <property type="entry name" value="P-loop containing nucleotide triphosphate hydrolases"/>
    <property type="match status" value="2"/>
</dbReference>
<feature type="region of interest" description="Disordered" evidence="9">
    <location>
        <begin position="1"/>
        <end position="43"/>
    </location>
</feature>
<feature type="compositionally biased region" description="Gly residues" evidence="9">
    <location>
        <begin position="9"/>
        <end position="34"/>
    </location>
</feature>
<dbReference type="Gene3D" id="1.20.120.1080">
    <property type="match status" value="1"/>
</dbReference>
<evidence type="ECO:0000256" key="4">
    <source>
        <dbReference type="ARBA" id="ARBA00022806"/>
    </source>
</evidence>
<dbReference type="SMART" id="SM00490">
    <property type="entry name" value="HELICc"/>
    <property type="match status" value="1"/>
</dbReference>
<dbReference type="CDD" id="cd18791">
    <property type="entry name" value="SF2_C_RHA"/>
    <property type="match status" value="1"/>
</dbReference>
<reference evidence="12" key="1">
    <citation type="submission" date="2020-03" db="EMBL/GenBank/DDBJ databases">
        <title>A high-quality chromosome-level genome assembly of a woody plant with both climbing and erect habits, Rhamnella rubrinervis.</title>
        <authorList>
            <person name="Lu Z."/>
            <person name="Yang Y."/>
            <person name="Zhu X."/>
            <person name="Sun Y."/>
        </authorList>
    </citation>
    <scope>NUCLEOTIDE SEQUENCE</scope>
    <source>
        <strain evidence="12">BYM</strain>
        <tissue evidence="12">Leaf</tissue>
    </source>
</reference>
<dbReference type="PROSITE" id="PS51194">
    <property type="entry name" value="HELICASE_CTER"/>
    <property type="match status" value="1"/>
</dbReference>
<dbReference type="GO" id="GO:0016787">
    <property type="term" value="F:hydrolase activity"/>
    <property type="evidence" value="ECO:0007669"/>
    <property type="project" value="UniProtKB-KW"/>
</dbReference>
<dbReference type="OrthoDB" id="5600252at2759"/>
<organism evidence="12 13">
    <name type="scientific">Rhamnella rubrinervis</name>
    <dbReference type="NCBI Taxonomy" id="2594499"/>
    <lineage>
        <taxon>Eukaryota</taxon>
        <taxon>Viridiplantae</taxon>
        <taxon>Streptophyta</taxon>
        <taxon>Embryophyta</taxon>
        <taxon>Tracheophyta</taxon>
        <taxon>Spermatophyta</taxon>
        <taxon>Magnoliopsida</taxon>
        <taxon>eudicotyledons</taxon>
        <taxon>Gunneridae</taxon>
        <taxon>Pentapetalae</taxon>
        <taxon>rosids</taxon>
        <taxon>fabids</taxon>
        <taxon>Rosales</taxon>
        <taxon>Rhamnaceae</taxon>
        <taxon>rhamnoid group</taxon>
        <taxon>Rhamneae</taxon>
        <taxon>Rhamnella</taxon>
    </lineage>
</organism>
<evidence type="ECO:0000256" key="3">
    <source>
        <dbReference type="ARBA" id="ARBA00022801"/>
    </source>
</evidence>
<dbReference type="SUPFAM" id="SSF52540">
    <property type="entry name" value="P-loop containing nucleoside triphosphate hydrolases"/>
    <property type="match status" value="1"/>
</dbReference>
<dbReference type="InterPro" id="IPR059023">
    <property type="entry name" value="RNA_hel_CTD"/>
</dbReference>
<evidence type="ECO:0000259" key="10">
    <source>
        <dbReference type="PROSITE" id="PS51192"/>
    </source>
</evidence>
<evidence type="ECO:0000256" key="9">
    <source>
        <dbReference type="SAM" id="MobiDB-lite"/>
    </source>
</evidence>
<dbReference type="SMART" id="SM00847">
    <property type="entry name" value="HA2"/>
    <property type="match status" value="1"/>
</dbReference>
<comment type="caution">
    <text evidence="12">The sequence shown here is derived from an EMBL/GenBank/DDBJ whole genome shotgun (WGS) entry which is preliminary data.</text>
</comment>
<dbReference type="Pfam" id="PF26026">
    <property type="entry name" value="RNA_hel_CTD"/>
    <property type="match status" value="1"/>
</dbReference>
<keyword evidence="3" id="KW-0378">Hydrolase</keyword>
<evidence type="ECO:0000256" key="2">
    <source>
        <dbReference type="ARBA" id="ARBA00022741"/>
    </source>
</evidence>
<evidence type="ECO:0000313" key="13">
    <source>
        <dbReference type="Proteomes" id="UP000796880"/>
    </source>
</evidence>
<dbReference type="InterPro" id="IPR011709">
    <property type="entry name" value="DEAD-box_helicase_OB_fold"/>
</dbReference>
<dbReference type="GO" id="GO:0005634">
    <property type="term" value="C:nucleus"/>
    <property type="evidence" value="ECO:0007669"/>
    <property type="project" value="TreeGrafter"/>
</dbReference>
<dbReference type="PANTHER" id="PTHR18934">
    <property type="entry name" value="ATP-DEPENDENT RNA HELICASE"/>
    <property type="match status" value="1"/>
</dbReference>
<dbReference type="FunFam" id="1.20.120.1080:FF:000002">
    <property type="entry name" value="Putative ATP-dependent RNA helicase DHX36"/>
    <property type="match status" value="1"/>
</dbReference>
<dbReference type="Proteomes" id="UP000796880">
    <property type="component" value="Unassembled WGS sequence"/>
</dbReference>
<protein>
    <recommendedName>
        <fullName evidence="1">RNA helicase</fullName>
        <ecNumber evidence="1">3.6.4.13</ecNumber>
    </recommendedName>
</protein>
<dbReference type="InterPro" id="IPR002464">
    <property type="entry name" value="DNA/RNA_helicase_DEAH_CS"/>
</dbReference>
<feature type="compositionally biased region" description="Polar residues" evidence="9">
    <location>
        <begin position="156"/>
        <end position="171"/>
    </location>
</feature>
<dbReference type="InterPro" id="IPR048333">
    <property type="entry name" value="HA2_WH"/>
</dbReference>
<name>A0A8K0GZ98_9ROSA</name>
<feature type="region of interest" description="Disordered" evidence="9">
    <location>
        <begin position="156"/>
        <end position="175"/>
    </location>
</feature>
<sequence length="996" mass="111731">MSYRPNARGGRGGGGRQGGRGGGRRGGGPGGRGGGRGEQRWWDPTWRAERLRQMAAEVEPFDENEWWGKIEQMKRGAEQEMVIKRNFSRRDQQTLFDMARQLDLYFHAYNKGKALVVSKVQLPDYRADLDERHGSTQQEIRMSSETETRIGNLLNSSQSQGVSTNNASEASAQGGKQLLADRNVTKLVSTLEIDSNKEKLSLELKEKQEIMKASGNLKAMQSFREKLPACKMKFEFLKAVAENQVLVVSGETGCGKTTQLPQFILEEEIAGLRGSDCNIICTQPRRISAISVAARISSERGENIGETVGYQIRLESKRSAQTRLLFCTTGVLLRQLVQDPELNGISHLLVDEIHERGMNEDFLLIILRDLLPRRPDLRVILMSATINADLFSKYFGNAPTIHIPGLTFPVTEFFLEDILEKTRYSIKSEFENFKGSSGRRRRQQDYRKDPLTESFEDIDIDSHYKTYSMATRKSLEAWSGSQLDLGLVESAIEYICRHERDGAILVFLTGWDDISKLLDKVKANRFLGDPSKFIFLPLHGSMPTINQREIFDSPPPNKRKIVLATNIAESSITIDDIVYVIDCGKAKETSYDALNKLACLLPSWISKASAHQRRGRAGRVQPGVCYRLYPKMIHDGMLQYQLPEILRTPLQELCLHIKTLQLGAVGSFLAKALEPPDSLAVQNAIELLKTIGALDNSEELTPLGRHLCTLPLDPNIGKMLLMGSIFQCLNPALIIAAALAHRDPFVLPINQKEDADAAKRSFAGDSCSDHIALLKAFEGWKDEKRKGNERAFCWDNFLSPVTLRMMDDMRLQFLDLLSDIGFVDKSRDPSAYNQYSHDLEMVCAMLCSGLYPNVVQCKRRGKRTAFYTKEVGKVDIHPASVNAGVHLFPLPYMVYSEKVKTTSIYVRDSTNISDYALLLFGGHLIPSKTGEGIEMLGGYLHFSAPKTVIDLIRKLRIELDKLLKRKIEEPGLDISKEGKGVVAAVVELLHSQHVLY</sequence>
<dbReference type="InterPro" id="IPR014001">
    <property type="entry name" value="Helicase_ATP-bd"/>
</dbReference>
<dbReference type="EC" id="3.6.4.13" evidence="1"/>
<gene>
    <name evidence="12" type="ORF">FNV43_RR16672</name>
</gene>
<dbReference type="InterPro" id="IPR001650">
    <property type="entry name" value="Helicase_C-like"/>
</dbReference>
<dbReference type="AlphaFoldDB" id="A0A8K0GZ98"/>
<feature type="domain" description="Helicase C-terminal" evidence="11">
    <location>
        <begin position="487"/>
        <end position="661"/>
    </location>
</feature>
<feature type="domain" description="Helicase ATP-binding" evidence="10">
    <location>
        <begin position="237"/>
        <end position="404"/>
    </location>
</feature>
<evidence type="ECO:0000256" key="7">
    <source>
        <dbReference type="ARBA" id="ARBA00047984"/>
    </source>
</evidence>
<dbReference type="FunFam" id="3.40.50.300:FF:000526">
    <property type="entry name" value="DExH-box ATP-dependent RNA helicase DExH3"/>
    <property type="match status" value="1"/>
</dbReference>
<keyword evidence="4" id="KW-0347">Helicase</keyword>
<evidence type="ECO:0000256" key="1">
    <source>
        <dbReference type="ARBA" id="ARBA00012552"/>
    </source>
</evidence>
<keyword evidence="13" id="KW-1185">Reference proteome</keyword>
<dbReference type="GO" id="GO:0003723">
    <property type="term" value="F:RNA binding"/>
    <property type="evidence" value="ECO:0007669"/>
    <property type="project" value="UniProtKB-KW"/>
</dbReference>
<dbReference type="EMBL" id="VOIH02000007">
    <property type="protein sequence ID" value="KAF3442755.1"/>
    <property type="molecule type" value="Genomic_DNA"/>
</dbReference>
<comment type="catalytic activity">
    <reaction evidence="7">
        <text>ATP + H2O = ADP + phosphate + H(+)</text>
        <dbReference type="Rhea" id="RHEA:13065"/>
        <dbReference type="ChEBI" id="CHEBI:15377"/>
        <dbReference type="ChEBI" id="CHEBI:15378"/>
        <dbReference type="ChEBI" id="CHEBI:30616"/>
        <dbReference type="ChEBI" id="CHEBI:43474"/>
        <dbReference type="ChEBI" id="CHEBI:456216"/>
        <dbReference type="EC" id="3.6.4.13"/>
    </reaction>
</comment>
<dbReference type="CDD" id="cd17917">
    <property type="entry name" value="DEXHc_RHA-like"/>
    <property type="match status" value="1"/>
</dbReference>
<dbReference type="Pfam" id="PF00271">
    <property type="entry name" value="Helicase_C"/>
    <property type="match status" value="1"/>
</dbReference>
<evidence type="ECO:0000313" key="12">
    <source>
        <dbReference type="EMBL" id="KAF3442755.1"/>
    </source>
</evidence>
<dbReference type="Pfam" id="PF07717">
    <property type="entry name" value="OB_NTP_bind"/>
    <property type="match status" value="1"/>
</dbReference>
<keyword evidence="6" id="KW-0694">RNA-binding</keyword>
<dbReference type="Pfam" id="PF00270">
    <property type="entry name" value="DEAD"/>
    <property type="match status" value="1"/>
</dbReference>
<evidence type="ECO:0000256" key="6">
    <source>
        <dbReference type="ARBA" id="ARBA00022884"/>
    </source>
</evidence>
<dbReference type="GO" id="GO:0003724">
    <property type="term" value="F:RNA helicase activity"/>
    <property type="evidence" value="ECO:0007669"/>
    <property type="project" value="UniProtKB-EC"/>
</dbReference>
<dbReference type="PROSITE" id="PS00690">
    <property type="entry name" value="DEAH_ATP_HELICASE"/>
    <property type="match status" value="1"/>
</dbReference>
<evidence type="ECO:0000256" key="8">
    <source>
        <dbReference type="ARBA" id="ARBA00060772"/>
    </source>
</evidence>
<dbReference type="PROSITE" id="PS51192">
    <property type="entry name" value="HELICASE_ATP_BIND_1"/>
    <property type="match status" value="1"/>
</dbReference>